<proteinExistence type="predicted"/>
<keyword evidence="7" id="KW-1015">Disulfide bond</keyword>
<dbReference type="CTD" id="105667211"/>
<dbReference type="Pfam" id="PF08205">
    <property type="entry name" value="C2-set_2"/>
    <property type="match status" value="1"/>
</dbReference>
<evidence type="ECO:0000256" key="3">
    <source>
        <dbReference type="ARBA" id="ARBA00022692"/>
    </source>
</evidence>
<dbReference type="GO" id="GO:0007166">
    <property type="term" value="P:cell surface receptor signaling pathway"/>
    <property type="evidence" value="ECO:0007669"/>
    <property type="project" value="TreeGrafter"/>
</dbReference>
<keyword evidence="5 11" id="KW-1133">Transmembrane helix</keyword>
<evidence type="ECO:0000256" key="6">
    <source>
        <dbReference type="ARBA" id="ARBA00023136"/>
    </source>
</evidence>
<keyword evidence="8" id="KW-0675">Receptor</keyword>
<dbReference type="Gene3D" id="2.60.40.10">
    <property type="entry name" value="Immunoglobulins"/>
    <property type="match status" value="1"/>
</dbReference>
<dbReference type="GO" id="GO:0071222">
    <property type="term" value="P:cellular response to lipopolysaccharide"/>
    <property type="evidence" value="ECO:0007669"/>
    <property type="project" value="TreeGrafter"/>
</dbReference>
<evidence type="ECO:0000256" key="1">
    <source>
        <dbReference type="ARBA" id="ARBA00004251"/>
    </source>
</evidence>
<dbReference type="PANTHER" id="PTHR25466:SF2">
    <property type="entry name" value="T-LYMPHOCYTE ACTIVATION ANTIGEN CD86"/>
    <property type="match status" value="1"/>
</dbReference>
<dbReference type="GO" id="GO:0009897">
    <property type="term" value="C:external side of plasma membrane"/>
    <property type="evidence" value="ECO:0007669"/>
    <property type="project" value="TreeGrafter"/>
</dbReference>
<protein>
    <submittedName>
        <fullName evidence="14 16">T-lymphocyte activation antigen CD86-like</fullName>
    </submittedName>
    <submittedName>
        <fullName evidence="17">T-lymphocyte activation antigen CD86-like isoform X2</fullName>
    </submittedName>
</protein>
<keyword evidence="4 12" id="KW-0732">Signal</keyword>
<dbReference type="RefSeq" id="XP_008299821.1">
    <property type="nucleotide sequence ID" value="XM_008301599.1"/>
</dbReference>
<dbReference type="InterPro" id="IPR051713">
    <property type="entry name" value="T-cell_Activation_Regulation"/>
</dbReference>
<evidence type="ECO:0000256" key="4">
    <source>
        <dbReference type="ARBA" id="ARBA00022729"/>
    </source>
</evidence>
<dbReference type="OrthoDB" id="9904387at2759"/>
<feature type="signal peptide" evidence="12">
    <location>
        <begin position="1"/>
        <end position="27"/>
    </location>
</feature>
<keyword evidence="10" id="KW-0393">Immunoglobulin domain</keyword>
<reference evidence="14" key="1">
    <citation type="submission" date="2023-09" db="UniProtKB">
        <authorList>
            <consortium name="Ensembl"/>
        </authorList>
    </citation>
    <scope>IDENTIFICATION</scope>
</reference>
<evidence type="ECO:0000256" key="10">
    <source>
        <dbReference type="ARBA" id="ARBA00023319"/>
    </source>
</evidence>
<keyword evidence="6 11" id="KW-0472">Membrane</keyword>
<keyword evidence="15" id="KW-1185">Reference proteome</keyword>
<evidence type="ECO:0000256" key="8">
    <source>
        <dbReference type="ARBA" id="ARBA00023170"/>
    </source>
</evidence>
<evidence type="ECO:0000313" key="14">
    <source>
        <dbReference type="Ensembl" id="ENSSPAP00000027535.1"/>
    </source>
</evidence>
<evidence type="ECO:0000313" key="16">
    <source>
        <dbReference type="RefSeq" id="XP_008299821.1"/>
    </source>
</evidence>
<sequence>MALKGNRQCFLPRIFIQLLALVFTVAAKESAAPILVRGEVGGKVTFRCCVGQQRKPEFMYLQKGKIFVNGCHSSKNIEKTWPNTRVDCNTSEVHMSDLTISHSGDYNFIIQYNKIFTDPVVEEVIRLNVTGNFTRPSVKVVCSNGSRFKSCTATCTSHGGFPFSNMTWNVNGTENTTSNMWKVVNRTKVQSSDTMLFTSTSSANFNCSSREVLAFSCSVRDVTSDEHLVCTHQDPEDHSNLYVIIAACIVVVMVVFVVLWCWKCKQRQMGSAVPQDVMQELRANEDDV</sequence>
<keyword evidence="9" id="KW-0325">Glycoprotein</keyword>
<dbReference type="GeneTree" id="ENSGT00530000067879"/>
<keyword evidence="3 11" id="KW-0812">Transmembrane</keyword>
<feature type="transmembrane region" description="Helical" evidence="11">
    <location>
        <begin position="241"/>
        <end position="262"/>
    </location>
</feature>
<feature type="domain" description="Ig-like" evidence="13">
    <location>
        <begin position="119"/>
        <end position="223"/>
    </location>
</feature>
<dbReference type="GO" id="GO:0006955">
    <property type="term" value="P:immune response"/>
    <property type="evidence" value="ECO:0007669"/>
    <property type="project" value="TreeGrafter"/>
</dbReference>
<feature type="chain" id="PRO_5044592153" evidence="12">
    <location>
        <begin position="28"/>
        <end position="288"/>
    </location>
</feature>
<dbReference type="GO" id="GO:0042130">
    <property type="term" value="P:negative regulation of T cell proliferation"/>
    <property type="evidence" value="ECO:0007669"/>
    <property type="project" value="TreeGrafter"/>
</dbReference>
<evidence type="ECO:0000256" key="9">
    <source>
        <dbReference type="ARBA" id="ARBA00023180"/>
    </source>
</evidence>
<dbReference type="Ensembl" id="ENSSPAT00000027984.1">
    <property type="protein sequence ID" value="ENSSPAP00000027535.1"/>
    <property type="gene ID" value="ENSSPAG00000020770.1"/>
</dbReference>
<organism evidence="14">
    <name type="scientific">Stegastes partitus</name>
    <name type="common">bicolor damselfish</name>
    <dbReference type="NCBI Taxonomy" id="144197"/>
    <lineage>
        <taxon>Eukaryota</taxon>
        <taxon>Metazoa</taxon>
        <taxon>Chordata</taxon>
        <taxon>Craniata</taxon>
        <taxon>Vertebrata</taxon>
        <taxon>Euteleostomi</taxon>
        <taxon>Actinopterygii</taxon>
        <taxon>Neopterygii</taxon>
        <taxon>Teleostei</taxon>
        <taxon>Neoteleostei</taxon>
        <taxon>Acanthomorphata</taxon>
        <taxon>Ovalentaria</taxon>
        <taxon>Pomacentridae</taxon>
        <taxon>Stegastes</taxon>
    </lineage>
</organism>
<accession>A0A3B5B2Y6</accession>
<dbReference type="RefSeq" id="XP_008299829.1">
    <property type="nucleotide sequence ID" value="XM_008301607.1"/>
</dbReference>
<dbReference type="GO" id="GO:0031295">
    <property type="term" value="P:T cell costimulation"/>
    <property type="evidence" value="ECO:0007669"/>
    <property type="project" value="TreeGrafter"/>
</dbReference>
<evidence type="ECO:0000256" key="11">
    <source>
        <dbReference type="SAM" id="Phobius"/>
    </source>
</evidence>
<name>A0A3B5B2Y6_9TELE</name>
<evidence type="ECO:0000256" key="5">
    <source>
        <dbReference type="ARBA" id="ARBA00022989"/>
    </source>
</evidence>
<evidence type="ECO:0000313" key="17">
    <source>
        <dbReference type="RefSeq" id="XP_008299829.1"/>
    </source>
</evidence>
<dbReference type="InterPro" id="IPR007110">
    <property type="entry name" value="Ig-like_dom"/>
</dbReference>
<dbReference type="Proteomes" id="UP000694891">
    <property type="component" value="Unplaced"/>
</dbReference>
<evidence type="ECO:0000256" key="12">
    <source>
        <dbReference type="SAM" id="SignalP"/>
    </source>
</evidence>
<dbReference type="InterPro" id="IPR013162">
    <property type="entry name" value="CD80_C2-set"/>
</dbReference>
<evidence type="ECO:0000259" key="13">
    <source>
        <dbReference type="PROSITE" id="PS50835"/>
    </source>
</evidence>
<dbReference type="GO" id="GO:0042102">
    <property type="term" value="P:positive regulation of T cell proliferation"/>
    <property type="evidence" value="ECO:0007669"/>
    <property type="project" value="TreeGrafter"/>
</dbReference>
<evidence type="ECO:0000313" key="15">
    <source>
        <dbReference type="Proteomes" id="UP000694891"/>
    </source>
</evidence>
<comment type="subcellular location">
    <subcellularLocation>
        <location evidence="1">Cell membrane</location>
        <topology evidence="1">Single-pass type I membrane protein</topology>
    </subcellularLocation>
</comment>
<keyword evidence="2" id="KW-1003">Cell membrane</keyword>
<evidence type="ECO:0000256" key="7">
    <source>
        <dbReference type="ARBA" id="ARBA00023157"/>
    </source>
</evidence>
<dbReference type="AlphaFoldDB" id="A0A3B5B2Y6"/>
<dbReference type="PROSITE" id="PS50835">
    <property type="entry name" value="IG_LIKE"/>
    <property type="match status" value="1"/>
</dbReference>
<gene>
    <name evidence="16 17" type="primary">LOC103372061</name>
</gene>
<dbReference type="PANTHER" id="PTHR25466">
    <property type="entry name" value="T-LYMPHOCYTE ACTIVATION ANTIGEN"/>
    <property type="match status" value="1"/>
</dbReference>
<dbReference type="InterPro" id="IPR013783">
    <property type="entry name" value="Ig-like_fold"/>
</dbReference>
<evidence type="ECO:0000256" key="2">
    <source>
        <dbReference type="ARBA" id="ARBA00022475"/>
    </source>
</evidence>
<reference evidence="16 17" key="2">
    <citation type="submission" date="2025-04" db="UniProtKB">
        <authorList>
            <consortium name="RefSeq"/>
        </authorList>
    </citation>
    <scope>IDENTIFICATION</scope>
</reference>